<feature type="transmembrane region" description="Helical" evidence="1">
    <location>
        <begin position="22"/>
        <end position="44"/>
    </location>
</feature>
<evidence type="ECO:0000256" key="1">
    <source>
        <dbReference type="SAM" id="Phobius"/>
    </source>
</evidence>
<organism evidence="2 3">
    <name type="scientific">Panicum hallii var. hallii</name>
    <dbReference type="NCBI Taxonomy" id="1504633"/>
    <lineage>
        <taxon>Eukaryota</taxon>
        <taxon>Viridiplantae</taxon>
        <taxon>Streptophyta</taxon>
        <taxon>Embryophyta</taxon>
        <taxon>Tracheophyta</taxon>
        <taxon>Spermatophyta</taxon>
        <taxon>Magnoliopsida</taxon>
        <taxon>Liliopsida</taxon>
        <taxon>Poales</taxon>
        <taxon>Poaceae</taxon>
        <taxon>PACMAD clade</taxon>
        <taxon>Panicoideae</taxon>
        <taxon>Panicodae</taxon>
        <taxon>Paniceae</taxon>
        <taxon>Panicinae</taxon>
        <taxon>Panicum</taxon>
        <taxon>Panicum sect. Panicum</taxon>
    </lineage>
</organism>
<evidence type="ECO:0000313" key="2">
    <source>
        <dbReference type="EMBL" id="PUZ46623.1"/>
    </source>
</evidence>
<accession>A0A2T7CTQ2</accession>
<keyword evidence="1" id="KW-1133">Transmembrane helix</keyword>
<reference evidence="2 3" key="1">
    <citation type="submission" date="2018-04" db="EMBL/GenBank/DDBJ databases">
        <title>WGS assembly of Panicum hallii var. hallii HAL2.</title>
        <authorList>
            <person name="Lovell J."/>
            <person name="Jenkins J."/>
            <person name="Lowry D."/>
            <person name="Mamidi S."/>
            <person name="Sreedasyam A."/>
            <person name="Weng X."/>
            <person name="Barry K."/>
            <person name="Bonette J."/>
            <person name="Campitelli B."/>
            <person name="Daum C."/>
            <person name="Gordon S."/>
            <person name="Gould B."/>
            <person name="Lipzen A."/>
            <person name="MacQueen A."/>
            <person name="Palacio-Mejia J."/>
            <person name="Plott C."/>
            <person name="Shakirov E."/>
            <person name="Shu S."/>
            <person name="Yoshinaga Y."/>
            <person name="Zane M."/>
            <person name="Rokhsar D."/>
            <person name="Grimwood J."/>
            <person name="Schmutz J."/>
            <person name="Juenger T."/>
        </authorList>
    </citation>
    <scope>NUCLEOTIDE SEQUENCE [LARGE SCALE GENOMIC DNA]</scope>
    <source>
        <strain evidence="3">cv. HAL2</strain>
    </source>
</reference>
<protein>
    <submittedName>
        <fullName evidence="2">Uncharacterized protein</fullName>
    </submittedName>
</protein>
<dbReference type="AlphaFoldDB" id="A0A2T7CTQ2"/>
<dbReference type="OrthoDB" id="10335028at2759"/>
<sequence>MEADGGGGDKPSRLQCLNVTRYVVAAVMTVLVVGVTFSTVKLLIVYRRLHRDPLYLSVVRGTVYVRRAPATHSPAALAFYIGVRVSSARAINYFHVNGKAYLFDGNAPPPRSSAAIVVSSDSDQGRPAKAVQQEAQYYFLMEVKATRGTMNASYFDALYGGGGGGGSLNILTSLRLEGTFVTELRSGGNTTYPRSTYDCWPLIVTEDSNEAARRGIVCRRGRSRPYKLGLDLCLTRQ</sequence>
<dbReference type="Gramene" id="PUZ46623">
    <property type="protein sequence ID" value="PUZ46623"/>
    <property type="gene ID" value="GQ55_7G096300"/>
</dbReference>
<keyword evidence="1" id="KW-0472">Membrane</keyword>
<dbReference type="EMBL" id="CM009755">
    <property type="protein sequence ID" value="PUZ46623.1"/>
    <property type="molecule type" value="Genomic_DNA"/>
</dbReference>
<name>A0A2T7CTQ2_9POAL</name>
<keyword evidence="3" id="KW-1185">Reference proteome</keyword>
<proteinExistence type="predicted"/>
<evidence type="ECO:0000313" key="3">
    <source>
        <dbReference type="Proteomes" id="UP000244336"/>
    </source>
</evidence>
<dbReference type="Proteomes" id="UP000244336">
    <property type="component" value="Chromosome 7"/>
</dbReference>
<keyword evidence="1" id="KW-0812">Transmembrane</keyword>
<gene>
    <name evidence="2" type="ORF">GQ55_7G096300</name>
</gene>